<dbReference type="InterPro" id="IPR006575">
    <property type="entry name" value="RWD_dom"/>
</dbReference>
<evidence type="ECO:0000256" key="1">
    <source>
        <dbReference type="SAM" id="MobiDB-lite"/>
    </source>
</evidence>
<organism evidence="3">
    <name type="scientific">Xenopsylla cheopis</name>
    <name type="common">Oriental rat flea</name>
    <name type="synonym">Pulex cheopis</name>
    <dbReference type="NCBI Taxonomy" id="163159"/>
    <lineage>
        <taxon>Eukaryota</taxon>
        <taxon>Metazoa</taxon>
        <taxon>Ecdysozoa</taxon>
        <taxon>Arthropoda</taxon>
        <taxon>Hexapoda</taxon>
        <taxon>Insecta</taxon>
        <taxon>Pterygota</taxon>
        <taxon>Neoptera</taxon>
        <taxon>Endopterygota</taxon>
        <taxon>Siphonaptera</taxon>
        <taxon>Pulicidae</taxon>
        <taxon>Xenopsyllinae</taxon>
        <taxon>Xenopsylla</taxon>
    </lineage>
</organism>
<evidence type="ECO:0000259" key="2">
    <source>
        <dbReference type="PROSITE" id="PS50908"/>
    </source>
</evidence>
<name>A0A6M2DFN0_XENCH</name>
<protein>
    <submittedName>
        <fullName evidence="3">Putative rwd domain-containing protein 4 diachasma alloeum</fullName>
    </submittedName>
</protein>
<sequence>MSEIEQQEEEREVLASIYDGDNNFKQLTPTTYQYKYGENEEPKSFLLELTWGPTYPTEAPTFNMDTFYNRNVVPSVKKAILQIVSEEAQQWLGCAMTYTLFEGLKERIPDILEKYAEVTETNEIVDMVDDIKIDDVQDDVKKSVTKKPQLTKAQKRRQWERVDGKGERPRGWDWVDIVKHLSQTGSKDDGAVS</sequence>
<proteinExistence type="predicted"/>
<dbReference type="InterPro" id="IPR016135">
    <property type="entry name" value="UBQ-conjugating_enzyme/RWD"/>
</dbReference>
<feature type="domain" description="RWD" evidence="2">
    <location>
        <begin position="9"/>
        <end position="111"/>
    </location>
</feature>
<feature type="compositionally biased region" description="Basic and acidic residues" evidence="1">
    <location>
        <begin position="157"/>
        <end position="170"/>
    </location>
</feature>
<reference evidence="3" key="1">
    <citation type="submission" date="2020-03" db="EMBL/GenBank/DDBJ databases">
        <title>Transcriptomic Profiling of the Digestive Tract of the Rat Flea, Xenopsylla cheopis, Following Blood Feeding and Infection with Yersinia pestis.</title>
        <authorList>
            <person name="Bland D.M."/>
            <person name="Martens C.A."/>
            <person name="Virtaneva K."/>
            <person name="Kanakabandi K."/>
            <person name="Long D."/>
            <person name="Rosenke R."/>
            <person name="Saturday G.A."/>
            <person name="Hoyt F.H."/>
            <person name="Bruno D.P."/>
            <person name="Ribeiro J.M.C."/>
            <person name="Hinnebusch J."/>
        </authorList>
    </citation>
    <scope>NUCLEOTIDE SEQUENCE</scope>
</reference>
<dbReference type="Pfam" id="PF05773">
    <property type="entry name" value="RWD"/>
    <property type="match status" value="1"/>
</dbReference>
<dbReference type="SMART" id="SM00591">
    <property type="entry name" value="RWD"/>
    <property type="match status" value="1"/>
</dbReference>
<dbReference type="CDD" id="cd23817">
    <property type="entry name" value="RWD-RWDD4"/>
    <property type="match status" value="1"/>
</dbReference>
<evidence type="ECO:0000313" key="3">
    <source>
        <dbReference type="EMBL" id="NOV44634.1"/>
    </source>
</evidence>
<dbReference type="EMBL" id="GIIL01000908">
    <property type="protein sequence ID" value="NOV44634.1"/>
    <property type="molecule type" value="Transcribed_RNA"/>
</dbReference>
<dbReference type="Gene3D" id="3.10.110.10">
    <property type="entry name" value="Ubiquitin Conjugating Enzyme"/>
    <property type="match status" value="1"/>
</dbReference>
<dbReference type="InterPro" id="IPR042770">
    <property type="entry name" value="RWDD4"/>
</dbReference>
<accession>A0A6M2DFN0</accession>
<feature type="region of interest" description="Disordered" evidence="1">
    <location>
        <begin position="151"/>
        <end position="170"/>
    </location>
</feature>
<dbReference type="AlphaFoldDB" id="A0A6M2DFN0"/>
<dbReference type="PANTHER" id="PTHR21275">
    <property type="entry name" value="RWD DOMAIN-CONTAINING PROTEIN 4"/>
    <property type="match status" value="1"/>
</dbReference>
<dbReference type="PANTHER" id="PTHR21275:SF1">
    <property type="entry name" value="RWD DOMAIN-CONTAINING PROTEIN 4"/>
    <property type="match status" value="1"/>
</dbReference>
<dbReference type="SUPFAM" id="SSF54495">
    <property type="entry name" value="UBC-like"/>
    <property type="match status" value="1"/>
</dbReference>
<dbReference type="PROSITE" id="PS50908">
    <property type="entry name" value="RWD"/>
    <property type="match status" value="1"/>
</dbReference>